<dbReference type="EMBL" id="CP020477">
    <property type="protein sequence ID" value="ARM76793.1"/>
    <property type="molecule type" value="Genomic_DNA"/>
</dbReference>
<dbReference type="InterPro" id="IPR051200">
    <property type="entry name" value="Host-pathogen_enzymatic-act"/>
</dbReference>
<dbReference type="PANTHER" id="PTHR47197">
    <property type="entry name" value="PROTEIN NIRF"/>
    <property type="match status" value="1"/>
</dbReference>
<dbReference type="Gene3D" id="2.130.10.10">
    <property type="entry name" value="YVTN repeat-like/Quinoprotein amine dehydrogenase"/>
    <property type="match status" value="1"/>
</dbReference>
<dbReference type="InterPro" id="IPR015943">
    <property type="entry name" value="WD40/YVTN_repeat-like_dom_sf"/>
</dbReference>
<dbReference type="RefSeq" id="WP_148692589.1">
    <property type="nucleotide sequence ID" value="NZ_CP020477.1"/>
</dbReference>
<accession>A0A1W6K2N0</accession>
<dbReference type="GeneID" id="41591800"/>
<evidence type="ECO:0000313" key="2">
    <source>
        <dbReference type="EMBL" id="ARM76793.1"/>
    </source>
</evidence>
<dbReference type="Proteomes" id="UP000193404">
    <property type="component" value="Chromosome"/>
</dbReference>
<keyword evidence="1" id="KW-0472">Membrane</keyword>
<reference evidence="2 3" key="1">
    <citation type="submission" date="2017-03" db="EMBL/GenBank/DDBJ databases">
        <title>Sulfur activation and transportation mechanism of thermophilic Archaea Acidianus manzaensis YN-25.</title>
        <authorList>
            <person name="Ma Y."/>
            <person name="Yang Y."/>
            <person name="Xia J."/>
        </authorList>
    </citation>
    <scope>NUCLEOTIDE SEQUENCE [LARGE SCALE GENOMIC DNA]</scope>
    <source>
        <strain evidence="2 3">YN-25</strain>
    </source>
</reference>
<sequence>MYIYLSRYNRYVLSSLLLVLFLLSITSLAISVSNISSGAGPSYGVYVNGEVYFVAQSANELQVIKGDSIVQTYPLPHFGKAVPFKIAYGDGYFFIAYEKGPFIQLNSKLHDVNNYTINEIGNYPDIIYAGNYAIVTASYGNSVYFISPSGKITEVTVMSSPQALAYDNYTNIVYVGAYSNNSIYGISLSSLSVIKKFTINDSTIESMAFVPPDILAVATYDQQVEFINLTNDKIIHTVTFTGGINGYSQIIYANGFLYLSLAHQNDQVAVMNTSGALIDLVTVGNGPNGIVYDPSDNDIYVMAYSSNQVNYFTALTPSVPHTTVHVSTINYPLIAGIAVVVLVIIGIVVFIRRR</sequence>
<dbReference type="KEGG" id="aman:B6F84_12710"/>
<dbReference type="OrthoDB" id="57523at2157"/>
<keyword evidence="3" id="KW-1185">Reference proteome</keyword>
<organism evidence="2 3">
    <name type="scientific">Acidianus manzaensis</name>
    <dbReference type="NCBI Taxonomy" id="282676"/>
    <lineage>
        <taxon>Archaea</taxon>
        <taxon>Thermoproteota</taxon>
        <taxon>Thermoprotei</taxon>
        <taxon>Sulfolobales</taxon>
        <taxon>Sulfolobaceae</taxon>
        <taxon>Acidianus</taxon>
    </lineage>
</organism>
<gene>
    <name evidence="2" type="ORF">B6F84_12710</name>
</gene>
<dbReference type="STRING" id="282676.B6F84_12710"/>
<evidence type="ECO:0000313" key="3">
    <source>
        <dbReference type="Proteomes" id="UP000193404"/>
    </source>
</evidence>
<keyword evidence="1" id="KW-0812">Transmembrane</keyword>
<protein>
    <recommendedName>
        <fullName evidence="4">YncE family protein</fullName>
    </recommendedName>
</protein>
<dbReference type="SUPFAM" id="SSF50969">
    <property type="entry name" value="YVTN repeat-like/Quinoprotein amine dehydrogenase"/>
    <property type="match status" value="1"/>
</dbReference>
<name>A0A1W6K2N0_9CREN</name>
<proteinExistence type="predicted"/>
<dbReference type="PANTHER" id="PTHR47197:SF3">
    <property type="entry name" value="DIHYDRO-HEME D1 DEHYDROGENASE"/>
    <property type="match status" value="1"/>
</dbReference>
<dbReference type="InterPro" id="IPR011044">
    <property type="entry name" value="Quino_amine_DH_bsu"/>
</dbReference>
<dbReference type="AlphaFoldDB" id="A0A1W6K2N0"/>
<feature type="transmembrane region" description="Helical" evidence="1">
    <location>
        <begin position="331"/>
        <end position="351"/>
    </location>
</feature>
<evidence type="ECO:0008006" key="4">
    <source>
        <dbReference type="Google" id="ProtNLM"/>
    </source>
</evidence>
<keyword evidence="1" id="KW-1133">Transmembrane helix</keyword>
<evidence type="ECO:0000256" key="1">
    <source>
        <dbReference type="SAM" id="Phobius"/>
    </source>
</evidence>